<dbReference type="GO" id="GO:0030163">
    <property type="term" value="P:protein catabolic process"/>
    <property type="evidence" value="ECO:0007669"/>
    <property type="project" value="UniProtKB-UniRule"/>
</dbReference>
<comment type="subcellular location">
    <subcellularLocation>
        <location evidence="16">Cell membrane</location>
        <topology evidence="16">Multi-pass membrane protein</topology>
        <orientation evidence="16">Cytoplasmic side</orientation>
    </subcellularLocation>
    <subcellularLocation>
        <location evidence="1">Membrane</location>
    </subcellularLocation>
</comment>
<name>A0A6J4UNE6_9DEIN</name>
<dbReference type="GO" id="GO:0004176">
    <property type="term" value="F:ATP-dependent peptidase activity"/>
    <property type="evidence" value="ECO:0007669"/>
    <property type="project" value="InterPro"/>
</dbReference>
<keyword evidence="10 16" id="KW-0862">Zinc</keyword>
<comment type="similarity">
    <text evidence="15 16">In the central section; belongs to the AAA ATPase family.</text>
</comment>
<keyword evidence="9 16" id="KW-0378">Hydrolase</keyword>
<dbReference type="NCBIfam" id="TIGR01241">
    <property type="entry name" value="FtsH_fam"/>
    <property type="match status" value="1"/>
</dbReference>
<dbReference type="Pfam" id="PF06480">
    <property type="entry name" value="FtsH_ext"/>
    <property type="match status" value="1"/>
</dbReference>
<gene>
    <name evidence="16" type="primary">ftsH</name>
    <name evidence="20" type="ORF">AVDCRST_MAG86-181</name>
</gene>
<dbReference type="PANTHER" id="PTHR23076:SF97">
    <property type="entry name" value="ATP-DEPENDENT ZINC METALLOPROTEASE YME1L1"/>
    <property type="match status" value="1"/>
</dbReference>
<evidence type="ECO:0000259" key="19">
    <source>
        <dbReference type="SMART" id="SM00382"/>
    </source>
</evidence>
<feature type="active site" evidence="16">
    <location>
        <position position="424"/>
    </location>
</feature>
<dbReference type="AlphaFoldDB" id="A0A6J4UNE6"/>
<dbReference type="Pfam" id="PF01434">
    <property type="entry name" value="Peptidase_M41"/>
    <property type="match status" value="1"/>
</dbReference>
<proteinExistence type="inferred from homology"/>
<comment type="caution">
    <text evidence="16">Lacks conserved residue(s) required for the propagation of feature annotation.</text>
</comment>
<keyword evidence="11 16" id="KW-0067">ATP-binding</keyword>
<evidence type="ECO:0000256" key="7">
    <source>
        <dbReference type="ARBA" id="ARBA00022723"/>
    </source>
</evidence>
<evidence type="ECO:0000256" key="5">
    <source>
        <dbReference type="ARBA" id="ARBA00022670"/>
    </source>
</evidence>
<evidence type="ECO:0000256" key="10">
    <source>
        <dbReference type="ARBA" id="ARBA00022833"/>
    </source>
</evidence>
<dbReference type="FunFam" id="3.40.50.300:FF:000001">
    <property type="entry name" value="ATP-dependent zinc metalloprotease FtsH"/>
    <property type="match status" value="1"/>
</dbReference>
<feature type="binding site" evidence="16">
    <location>
        <begin position="201"/>
        <end position="208"/>
    </location>
    <ligand>
        <name>ATP</name>
        <dbReference type="ChEBI" id="CHEBI:30616"/>
    </ligand>
</feature>
<dbReference type="PROSITE" id="PS00674">
    <property type="entry name" value="AAA"/>
    <property type="match status" value="1"/>
</dbReference>
<dbReference type="GO" id="GO:0005886">
    <property type="term" value="C:plasma membrane"/>
    <property type="evidence" value="ECO:0007669"/>
    <property type="project" value="UniProtKB-SubCell"/>
</dbReference>
<dbReference type="GO" id="GO:0004222">
    <property type="term" value="F:metalloendopeptidase activity"/>
    <property type="evidence" value="ECO:0007669"/>
    <property type="project" value="InterPro"/>
</dbReference>
<dbReference type="SUPFAM" id="SSF52540">
    <property type="entry name" value="P-loop containing nucleoside triphosphate hydrolases"/>
    <property type="match status" value="1"/>
</dbReference>
<dbReference type="SMART" id="SM00382">
    <property type="entry name" value="AAA"/>
    <property type="match status" value="1"/>
</dbReference>
<protein>
    <recommendedName>
        <fullName evidence="16">ATP-dependent zinc metalloprotease FtsH</fullName>
        <ecNumber evidence="16">3.4.24.-</ecNumber>
    </recommendedName>
</protein>
<evidence type="ECO:0000256" key="12">
    <source>
        <dbReference type="ARBA" id="ARBA00022989"/>
    </source>
</evidence>
<dbReference type="InterPro" id="IPR005936">
    <property type="entry name" value="FtsH"/>
</dbReference>
<keyword evidence="12 16" id="KW-1133">Transmembrane helix</keyword>
<keyword evidence="20" id="KW-0132">Cell division</keyword>
<organism evidence="20">
    <name type="scientific">uncultured Truepera sp</name>
    <dbReference type="NCBI Taxonomy" id="543023"/>
    <lineage>
        <taxon>Bacteria</taxon>
        <taxon>Thermotogati</taxon>
        <taxon>Deinococcota</taxon>
        <taxon>Deinococci</taxon>
        <taxon>Trueperales</taxon>
        <taxon>Trueperaceae</taxon>
        <taxon>Truepera</taxon>
        <taxon>environmental samples</taxon>
    </lineage>
</organism>
<dbReference type="FunFam" id="1.10.8.60:FF:000001">
    <property type="entry name" value="ATP-dependent zinc metalloprotease FtsH"/>
    <property type="match status" value="1"/>
</dbReference>
<dbReference type="Gene3D" id="3.40.50.300">
    <property type="entry name" value="P-loop containing nucleotide triphosphate hydrolases"/>
    <property type="match status" value="1"/>
</dbReference>
<reference evidence="20" key="1">
    <citation type="submission" date="2020-02" db="EMBL/GenBank/DDBJ databases">
        <authorList>
            <person name="Meier V. D."/>
        </authorList>
    </citation>
    <scope>NUCLEOTIDE SEQUENCE</scope>
    <source>
        <strain evidence="20">AVDCRST_MAG86</strain>
    </source>
</reference>
<evidence type="ECO:0000256" key="4">
    <source>
        <dbReference type="ARBA" id="ARBA00022519"/>
    </source>
</evidence>
<dbReference type="EMBL" id="CADCWP010000002">
    <property type="protein sequence ID" value="CAA9553009.1"/>
    <property type="molecule type" value="Genomic_DNA"/>
</dbReference>
<dbReference type="InterPro" id="IPR027417">
    <property type="entry name" value="P-loop_NTPase"/>
</dbReference>
<keyword evidence="4" id="KW-0997">Cell inner membrane</keyword>
<feature type="compositionally biased region" description="Basic and acidic residues" evidence="18">
    <location>
        <begin position="625"/>
        <end position="643"/>
    </location>
</feature>
<dbReference type="Gene3D" id="3.30.720.210">
    <property type="match status" value="1"/>
</dbReference>
<dbReference type="GO" id="GO:0006508">
    <property type="term" value="P:proteolysis"/>
    <property type="evidence" value="ECO:0007669"/>
    <property type="project" value="UniProtKB-KW"/>
</dbReference>
<dbReference type="InterPro" id="IPR000642">
    <property type="entry name" value="Peptidase_M41"/>
</dbReference>
<keyword evidence="20" id="KW-0131">Cell cycle</keyword>
<feature type="binding site" evidence="16">
    <location>
        <position position="498"/>
    </location>
    <ligand>
        <name>Zn(2+)</name>
        <dbReference type="ChEBI" id="CHEBI:29105"/>
        <note>catalytic</note>
    </ligand>
</feature>
<keyword evidence="3 16" id="KW-1003">Cell membrane</keyword>
<keyword evidence="14 16" id="KW-0472">Membrane</keyword>
<dbReference type="GO" id="GO:0005524">
    <property type="term" value="F:ATP binding"/>
    <property type="evidence" value="ECO:0007669"/>
    <property type="project" value="UniProtKB-UniRule"/>
</dbReference>
<keyword evidence="7 16" id="KW-0479">Metal-binding</keyword>
<dbReference type="InterPro" id="IPR003593">
    <property type="entry name" value="AAA+_ATPase"/>
</dbReference>
<comment type="function">
    <text evidence="16">Acts as a processive, ATP-dependent zinc metallopeptidase for both cytoplasmic and membrane proteins. Plays a role in the quality control of integral membrane proteins.</text>
</comment>
<dbReference type="Gene3D" id="1.20.58.760">
    <property type="entry name" value="Peptidase M41"/>
    <property type="match status" value="1"/>
</dbReference>
<feature type="region of interest" description="Disordered" evidence="18">
    <location>
        <begin position="625"/>
        <end position="659"/>
    </location>
</feature>
<evidence type="ECO:0000256" key="2">
    <source>
        <dbReference type="ARBA" id="ARBA00010044"/>
    </source>
</evidence>
<feature type="domain" description="AAA+ ATPase" evidence="19">
    <location>
        <begin position="193"/>
        <end position="332"/>
    </location>
</feature>
<accession>A0A6J4UNE6</accession>
<evidence type="ECO:0000256" key="18">
    <source>
        <dbReference type="SAM" id="MobiDB-lite"/>
    </source>
</evidence>
<dbReference type="Pfam" id="PF17862">
    <property type="entry name" value="AAA_lid_3"/>
    <property type="match status" value="1"/>
</dbReference>
<comment type="similarity">
    <text evidence="17">Belongs to the AAA ATPase family.</text>
</comment>
<dbReference type="HAMAP" id="MF_01458">
    <property type="entry name" value="FtsH"/>
    <property type="match status" value="1"/>
</dbReference>
<dbReference type="SUPFAM" id="SSF140990">
    <property type="entry name" value="FtsH protease domain-like"/>
    <property type="match status" value="1"/>
</dbReference>
<dbReference type="PANTHER" id="PTHR23076">
    <property type="entry name" value="METALLOPROTEASE M41 FTSH"/>
    <property type="match status" value="1"/>
</dbReference>
<keyword evidence="8 16" id="KW-0547">Nucleotide-binding</keyword>
<comment type="subunit">
    <text evidence="16">Homohexamer.</text>
</comment>
<evidence type="ECO:0000256" key="16">
    <source>
        <dbReference type="HAMAP-Rule" id="MF_01458"/>
    </source>
</evidence>
<evidence type="ECO:0000256" key="17">
    <source>
        <dbReference type="RuleBase" id="RU003651"/>
    </source>
</evidence>
<comment type="cofactor">
    <cofactor evidence="16">
        <name>Zn(2+)</name>
        <dbReference type="ChEBI" id="CHEBI:29105"/>
    </cofactor>
    <text evidence="16">Binds 1 zinc ion per subunit.</text>
</comment>
<evidence type="ECO:0000256" key="11">
    <source>
        <dbReference type="ARBA" id="ARBA00022840"/>
    </source>
</evidence>
<comment type="similarity">
    <text evidence="2 16">In the C-terminal section; belongs to the peptidase M41 family.</text>
</comment>
<dbReference type="GO" id="GO:0051301">
    <property type="term" value="P:cell division"/>
    <property type="evidence" value="ECO:0007669"/>
    <property type="project" value="UniProtKB-KW"/>
</dbReference>
<dbReference type="Pfam" id="PF00004">
    <property type="entry name" value="AAA"/>
    <property type="match status" value="1"/>
</dbReference>
<keyword evidence="6 16" id="KW-0812">Transmembrane</keyword>
<feature type="binding site" evidence="16">
    <location>
        <position position="427"/>
    </location>
    <ligand>
        <name>Zn(2+)</name>
        <dbReference type="ChEBI" id="CHEBI:29105"/>
        <note>catalytic</note>
    </ligand>
</feature>
<evidence type="ECO:0000256" key="9">
    <source>
        <dbReference type="ARBA" id="ARBA00022801"/>
    </source>
</evidence>
<dbReference type="CDD" id="cd19501">
    <property type="entry name" value="RecA-like_FtsH"/>
    <property type="match status" value="1"/>
</dbReference>
<keyword evidence="13 16" id="KW-0482">Metalloprotease</keyword>
<dbReference type="InterPro" id="IPR011546">
    <property type="entry name" value="Pept_M41_FtsH_extracell"/>
</dbReference>
<sequence>MKRTFNPWFFVILIILGVVVFNQFNARPPGSEISYSTFTNLVEGGKVAEVVIEQNTIRGELKAETQVDEDGQTRAIRSFQVTTVEDPTLIPLLQENGVSLEGRVPSPWPGLLFSFLPIVILIGFFWFVFMRAQGGPSQVMQFGQSKAKTYGRENKVKTTFDDVAGHEEAKQELKEVVDFLKNPQKYLRIGAEIPKGMLLVGPPGTGKTLLARAVAGEAGVPFLTVSASEFMEMFVGVGASRVRNLFEEARKASPAIIFIDELDSIGRRRGAGIGGGHDEREQTLNQILSEMDGFEKDTSVIIIAATNRPDILDPALLRPGRFDRQVTIGLPTQREREQVLRVHVRNKPIADDVNLERLASATPMFSGADLENLTNEAALIAARTGKQLISWTDFNEALDRIVLGLRRGSLVPSDKERQILAFHEAGHAVAFASQPDLGHIRKVTIMPRGGAGGFMAPLSKEEMFFSRERFQQQLVVAFGGRVAEKKLTGTISSGASNDLKQATDMAKQMVFDLGMGGEEFVAWGSDQGPVFLGGEISRRKDFSEETARELEGEVNKILEAAYSATETVISNNWVAVEGVARALLERETIEGTLIEKAFERAREGMSADEITRMIVAEVDAAERRMAADAQRAAEADRQRRAERPAPTIDPRPASEGPRS</sequence>
<dbReference type="GO" id="GO:0016887">
    <property type="term" value="F:ATP hydrolysis activity"/>
    <property type="evidence" value="ECO:0007669"/>
    <property type="project" value="UniProtKB-UniRule"/>
</dbReference>
<dbReference type="Gene3D" id="1.10.8.60">
    <property type="match status" value="1"/>
</dbReference>
<dbReference type="GO" id="GO:0008270">
    <property type="term" value="F:zinc ion binding"/>
    <property type="evidence" value="ECO:0007669"/>
    <property type="project" value="UniProtKB-UniRule"/>
</dbReference>
<evidence type="ECO:0000256" key="8">
    <source>
        <dbReference type="ARBA" id="ARBA00022741"/>
    </source>
</evidence>
<evidence type="ECO:0000256" key="1">
    <source>
        <dbReference type="ARBA" id="ARBA00004370"/>
    </source>
</evidence>
<dbReference type="InterPro" id="IPR003959">
    <property type="entry name" value="ATPase_AAA_core"/>
</dbReference>
<evidence type="ECO:0000256" key="6">
    <source>
        <dbReference type="ARBA" id="ARBA00022692"/>
    </source>
</evidence>
<feature type="transmembrane region" description="Helical" evidence="16">
    <location>
        <begin position="108"/>
        <end position="129"/>
    </location>
</feature>
<evidence type="ECO:0000256" key="13">
    <source>
        <dbReference type="ARBA" id="ARBA00023049"/>
    </source>
</evidence>
<keyword evidence="5 16" id="KW-0645">Protease</keyword>
<dbReference type="EC" id="3.4.24.-" evidence="16"/>
<dbReference type="InterPro" id="IPR037219">
    <property type="entry name" value="Peptidase_M41-like"/>
</dbReference>
<evidence type="ECO:0000256" key="15">
    <source>
        <dbReference type="ARBA" id="ARBA00061570"/>
    </source>
</evidence>
<evidence type="ECO:0000313" key="20">
    <source>
        <dbReference type="EMBL" id="CAA9553009.1"/>
    </source>
</evidence>
<evidence type="ECO:0000256" key="3">
    <source>
        <dbReference type="ARBA" id="ARBA00022475"/>
    </source>
</evidence>
<dbReference type="InterPro" id="IPR003960">
    <property type="entry name" value="ATPase_AAA_CS"/>
</dbReference>
<dbReference type="InterPro" id="IPR041569">
    <property type="entry name" value="AAA_lid_3"/>
</dbReference>
<feature type="binding site" evidence="16">
    <location>
        <position position="423"/>
    </location>
    <ligand>
        <name>Zn(2+)</name>
        <dbReference type="ChEBI" id="CHEBI:29105"/>
        <note>catalytic</note>
    </ligand>
</feature>
<evidence type="ECO:0000256" key="14">
    <source>
        <dbReference type="ARBA" id="ARBA00023136"/>
    </source>
</evidence>